<organism evidence="2 3">
    <name type="scientific">Subtercola boreus</name>
    <dbReference type="NCBI Taxonomy" id="120213"/>
    <lineage>
        <taxon>Bacteria</taxon>
        <taxon>Bacillati</taxon>
        <taxon>Actinomycetota</taxon>
        <taxon>Actinomycetes</taxon>
        <taxon>Micrococcales</taxon>
        <taxon>Microbacteriaceae</taxon>
        <taxon>Subtercola</taxon>
    </lineage>
</organism>
<evidence type="ECO:0000313" key="3">
    <source>
        <dbReference type="Proteomes" id="UP000256486"/>
    </source>
</evidence>
<dbReference type="InterPro" id="IPR036291">
    <property type="entry name" value="NAD(P)-bd_dom_sf"/>
</dbReference>
<gene>
    <name evidence="2" type="ORF">B7R54_08630</name>
</gene>
<reference evidence="2 3" key="1">
    <citation type="submission" date="2017-04" db="EMBL/GenBank/DDBJ databases">
        <title>Comparative genome analysis of Subtercola boreus.</title>
        <authorList>
            <person name="Cho Y.-J."/>
            <person name="Cho A."/>
            <person name="Kim O.-S."/>
            <person name="Lee J.-I."/>
        </authorList>
    </citation>
    <scope>NUCLEOTIDE SEQUENCE [LARGE SCALE GENOMIC DNA]</scope>
    <source>
        <strain evidence="2 3">K300</strain>
    </source>
</reference>
<dbReference type="RefSeq" id="WP_116414680.1">
    <property type="nucleotide sequence ID" value="NZ_NBWZ01000001.1"/>
</dbReference>
<dbReference type="SUPFAM" id="SSF51735">
    <property type="entry name" value="NAD(P)-binding Rossmann-fold domains"/>
    <property type="match status" value="1"/>
</dbReference>
<dbReference type="Gene3D" id="3.40.50.720">
    <property type="entry name" value="NAD(P)-binding Rossmann-like Domain"/>
    <property type="match status" value="1"/>
</dbReference>
<dbReference type="InterPro" id="IPR013154">
    <property type="entry name" value="ADH-like_N"/>
</dbReference>
<dbReference type="Pfam" id="PF08240">
    <property type="entry name" value="ADH_N"/>
    <property type="match status" value="1"/>
</dbReference>
<protein>
    <recommendedName>
        <fullName evidence="1">Enoyl reductase (ER) domain-containing protein</fullName>
    </recommendedName>
</protein>
<dbReference type="InterPro" id="IPR020843">
    <property type="entry name" value="ER"/>
</dbReference>
<dbReference type="InterPro" id="IPR047122">
    <property type="entry name" value="Trans-enoyl_RdTase-like"/>
</dbReference>
<accession>A0A3E0VH74</accession>
<dbReference type="GO" id="GO:0016651">
    <property type="term" value="F:oxidoreductase activity, acting on NAD(P)H"/>
    <property type="evidence" value="ECO:0007669"/>
    <property type="project" value="InterPro"/>
</dbReference>
<comment type="caution">
    <text evidence="2">The sequence shown here is derived from an EMBL/GenBank/DDBJ whole genome shotgun (WGS) entry which is preliminary data.</text>
</comment>
<dbReference type="AlphaFoldDB" id="A0A3E0VH74"/>
<evidence type="ECO:0000313" key="2">
    <source>
        <dbReference type="EMBL" id="RFA09286.1"/>
    </source>
</evidence>
<dbReference type="SMART" id="SM00829">
    <property type="entry name" value="PKS_ER"/>
    <property type="match status" value="1"/>
</dbReference>
<name>A0A3E0VH74_9MICO</name>
<dbReference type="SUPFAM" id="SSF50129">
    <property type="entry name" value="GroES-like"/>
    <property type="match status" value="1"/>
</dbReference>
<evidence type="ECO:0000259" key="1">
    <source>
        <dbReference type="SMART" id="SM00829"/>
    </source>
</evidence>
<feature type="domain" description="Enoyl reductase (ER)" evidence="1">
    <location>
        <begin position="14"/>
        <end position="373"/>
    </location>
</feature>
<proteinExistence type="predicted"/>
<sequence>MTDSPRNLAARIERRHAQLVVGPAPYTRPAAGQLVVKNRAVAINPLDWIIQAEGTLLYGWLNYPAVLGTDVSGEVVEVGDGVTRFSPGDRLFALAVGTDRDTNTGAEGAFQTYTVVEERLASPIPEGVSFEEAAVLPLAVATAASALFQKNQLGLQLPSSNAVRKGETVLVWGGSTSVGSNAIQLAVAAGYDVITTASPKNFGYVTSLGASEVFDYTSPTVVADIITALRGRTVAGAVSFGTTGAPACVKILARTTGRKFVAIATPPVDFAPLADPSRGRFERARVTARLVAANIALQFSARPHGVGLKYIFGSDVKNTDICRAIFRDFLPAALADGSYVATPKTTVVGHSVDDFQKAMDLQRAGVSAAKLVVSLS</sequence>
<dbReference type="Gene3D" id="3.90.180.10">
    <property type="entry name" value="Medium-chain alcohol dehydrogenases, catalytic domain"/>
    <property type="match status" value="1"/>
</dbReference>
<dbReference type="PANTHER" id="PTHR45348:SF2">
    <property type="entry name" value="ZINC-TYPE ALCOHOL DEHYDROGENASE-LIKE PROTEIN C2E1P3.01"/>
    <property type="match status" value="1"/>
</dbReference>
<dbReference type="OrthoDB" id="9801186at2"/>
<dbReference type="InterPro" id="IPR011032">
    <property type="entry name" value="GroES-like_sf"/>
</dbReference>
<keyword evidence="3" id="KW-1185">Reference proteome</keyword>
<dbReference type="Proteomes" id="UP000256486">
    <property type="component" value="Unassembled WGS sequence"/>
</dbReference>
<dbReference type="PANTHER" id="PTHR45348">
    <property type="entry name" value="HYPOTHETICAL OXIDOREDUCTASE (EUROFUNG)"/>
    <property type="match status" value="1"/>
</dbReference>
<dbReference type="CDD" id="cd08249">
    <property type="entry name" value="enoyl_reductase_like"/>
    <property type="match status" value="1"/>
</dbReference>
<dbReference type="EMBL" id="NBWZ01000001">
    <property type="protein sequence ID" value="RFA09286.1"/>
    <property type="molecule type" value="Genomic_DNA"/>
</dbReference>